<evidence type="ECO:0000256" key="2">
    <source>
        <dbReference type="ARBA" id="ARBA00022840"/>
    </source>
</evidence>
<dbReference type="InterPro" id="IPR003593">
    <property type="entry name" value="AAA+_ATPase"/>
</dbReference>
<dbReference type="PANTHER" id="PTHR43790:SF8">
    <property type="entry name" value="SUGAR ABC TRANSPORTER ATP-BINDING PROTEIN"/>
    <property type="match status" value="1"/>
</dbReference>
<proteinExistence type="predicted"/>
<dbReference type="PANTHER" id="PTHR43790">
    <property type="entry name" value="CARBOHYDRATE TRANSPORT ATP-BINDING PROTEIN MG119-RELATED"/>
    <property type="match status" value="1"/>
</dbReference>
<dbReference type="InterPro" id="IPR017871">
    <property type="entry name" value="ABC_transporter-like_CS"/>
</dbReference>
<dbReference type="GO" id="GO:0005524">
    <property type="term" value="F:ATP binding"/>
    <property type="evidence" value="ECO:0007669"/>
    <property type="project" value="UniProtKB-KW"/>
</dbReference>
<dbReference type="CDD" id="cd03216">
    <property type="entry name" value="ABC_Carb_Monos_I"/>
    <property type="match status" value="1"/>
</dbReference>
<reference evidence="4 5" key="1">
    <citation type="submission" date="2022-10" db="EMBL/GenBank/DDBJ databases">
        <title>The complete genomes of actinobacterial strains from the NBC collection.</title>
        <authorList>
            <person name="Joergensen T.S."/>
            <person name="Alvarez Arevalo M."/>
            <person name="Sterndorff E.B."/>
            <person name="Faurdal D."/>
            <person name="Vuksanovic O."/>
            <person name="Mourched A.-S."/>
            <person name="Charusanti P."/>
            <person name="Shaw S."/>
            <person name="Blin K."/>
            <person name="Weber T."/>
        </authorList>
    </citation>
    <scope>NUCLEOTIDE SEQUENCE [LARGE SCALE GENOMIC DNA]</scope>
    <source>
        <strain evidence="4 5">NBC_01247</strain>
    </source>
</reference>
<sequence>MMSAPTPTPVIQARGLVKRYGHVTAIDGADFDLLPGEVLAVIGDNGAGKSSLIKALTGAVTPDEGEIRLNGEVIRFNGPQDARAHGIETVYQDLAVAASMDIASNMFLGRELRRPGPLGSVLRMIDKKRMREEAAAHMADLKIGLRSLTQPVETLSGGQRQAVAVARSVAWARSVVVMDEPTAALGVKESGQVLDLIRRVRDKGLPVVLISHNMPHVFEIADRIHVHRMGRREALIKPSDYTMSEVVAIMTGALTVDQEHGGTVVADAQAVKAAGVRPN</sequence>
<evidence type="ECO:0000313" key="4">
    <source>
        <dbReference type="EMBL" id="WUS61793.1"/>
    </source>
</evidence>
<keyword evidence="5" id="KW-1185">Reference proteome</keyword>
<name>A0ABZ1WLN8_9ACTN</name>
<accession>A0ABZ1WLN8</accession>
<gene>
    <name evidence="4" type="ORF">OG469_35245</name>
</gene>
<keyword evidence="2 4" id="KW-0067">ATP-binding</keyword>
<feature type="domain" description="ABC transporter" evidence="3">
    <location>
        <begin position="11"/>
        <end position="254"/>
    </location>
</feature>
<protein>
    <submittedName>
        <fullName evidence="4">ATP-binding cassette domain-containing protein</fullName>
    </submittedName>
</protein>
<dbReference type="InterPro" id="IPR050107">
    <property type="entry name" value="ABC_carbohydrate_import_ATPase"/>
</dbReference>
<dbReference type="PROSITE" id="PS50893">
    <property type="entry name" value="ABC_TRANSPORTER_2"/>
    <property type="match status" value="1"/>
</dbReference>
<dbReference type="Gene3D" id="3.40.50.300">
    <property type="entry name" value="P-loop containing nucleotide triphosphate hydrolases"/>
    <property type="match status" value="1"/>
</dbReference>
<dbReference type="Proteomes" id="UP001432014">
    <property type="component" value="Chromosome"/>
</dbReference>
<dbReference type="SMART" id="SM00382">
    <property type="entry name" value="AAA"/>
    <property type="match status" value="1"/>
</dbReference>
<keyword evidence="1" id="KW-0547">Nucleotide-binding</keyword>
<organism evidence="4 5">
    <name type="scientific">Kitasatospora herbaricolor</name>
    <dbReference type="NCBI Taxonomy" id="68217"/>
    <lineage>
        <taxon>Bacteria</taxon>
        <taxon>Bacillati</taxon>
        <taxon>Actinomycetota</taxon>
        <taxon>Actinomycetes</taxon>
        <taxon>Kitasatosporales</taxon>
        <taxon>Streptomycetaceae</taxon>
        <taxon>Kitasatospora</taxon>
    </lineage>
</organism>
<dbReference type="Pfam" id="PF00005">
    <property type="entry name" value="ABC_tran"/>
    <property type="match status" value="1"/>
</dbReference>
<evidence type="ECO:0000259" key="3">
    <source>
        <dbReference type="PROSITE" id="PS50893"/>
    </source>
</evidence>
<dbReference type="InterPro" id="IPR003439">
    <property type="entry name" value="ABC_transporter-like_ATP-bd"/>
</dbReference>
<evidence type="ECO:0000313" key="5">
    <source>
        <dbReference type="Proteomes" id="UP001432014"/>
    </source>
</evidence>
<dbReference type="InterPro" id="IPR027417">
    <property type="entry name" value="P-loop_NTPase"/>
</dbReference>
<dbReference type="PROSITE" id="PS00211">
    <property type="entry name" value="ABC_TRANSPORTER_1"/>
    <property type="match status" value="1"/>
</dbReference>
<dbReference type="SUPFAM" id="SSF52540">
    <property type="entry name" value="P-loop containing nucleoside triphosphate hydrolases"/>
    <property type="match status" value="1"/>
</dbReference>
<evidence type="ECO:0000256" key="1">
    <source>
        <dbReference type="ARBA" id="ARBA00022741"/>
    </source>
</evidence>
<dbReference type="EMBL" id="CP108482">
    <property type="protein sequence ID" value="WUS61793.1"/>
    <property type="molecule type" value="Genomic_DNA"/>
</dbReference>